<dbReference type="FunFam" id="1.10.8.10:FF:000020">
    <property type="entry name" value="NSFL1 (p97) cofactor (p47)"/>
    <property type="match status" value="1"/>
</dbReference>
<evidence type="ECO:0000259" key="2">
    <source>
        <dbReference type="PROSITE" id="PS50033"/>
    </source>
</evidence>
<dbReference type="PROSITE" id="PS51399">
    <property type="entry name" value="SEP"/>
    <property type="match status" value="1"/>
</dbReference>
<dbReference type="InterPro" id="IPR029071">
    <property type="entry name" value="Ubiquitin-like_domsf"/>
</dbReference>
<dbReference type="InterPro" id="IPR009060">
    <property type="entry name" value="UBA-like_sf"/>
</dbReference>
<dbReference type="GO" id="GO:0043130">
    <property type="term" value="F:ubiquitin binding"/>
    <property type="evidence" value="ECO:0007669"/>
    <property type="project" value="TreeGrafter"/>
</dbReference>
<dbReference type="InterPro" id="IPR036241">
    <property type="entry name" value="NSFL1C_SEP_dom_sf"/>
</dbReference>
<dbReference type="GO" id="GO:0005829">
    <property type="term" value="C:cytosol"/>
    <property type="evidence" value="ECO:0007669"/>
    <property type="project" value="TreeGrafter"/>
</dbReference>
<proteinExistence type="predicted"/>
<dbReference type="GO" id="GO:0043161">
    <property type="term" value="P:proteasome-mediated ubiquitin-dependent protein catabolic process"/>
    <property type="evidence" value="ECO:0007669"/>
    <property type="project" value="TreeGrafter"/>
</dbReference>
<dbReference type="SUPFAM" id="SSF102848">
    <property type="entry name" value="NSFL1 (p97 ATPase) cofactor p47, SEP domain"/>
    <property type="match status" value="1"/>
</dbReference>
<gene>
    <name evidence="5" type="primary">LOC115212304</name>
</gene>
<dbReference type="Pfam" id="PF08059">
    <property type="entry name" value="SEP"/>
    <property type="match status" value="1"/>
</dbReference>
<dbReference type="SMART" id="SM00166">
    <property type="entry name" value="UBX"/>
    <property type="match status" value="1"/>
</dbReference>
<dbReference type="SMART" id="SM00553">
    <property type="entry name" value="SEP"/>
    <property type="match status" value="1"/>
</dbReference>
<dbReference type="InterPro" id="IPR012989">
    <property type="entry name" value="SEP_domain"/>
</dbReference>
<dbReference type="SUPFAM" id="SSF54236">
    <property type="entry name" value="Ubiquitin-like"/>
    <property type="match status" value="1"/>
</dbReference>
<dbReference type="SUPFAM" id="SSF46934">
    <property type="entry name" value="UBA-like"/>
    <property type="match status" value="1"/>
</dbReference>
<dbReference type="PANTHER" id="PTHR23333:SF20">
    <property type="entry name" value="NSFL1 COFACTOR P47"/>
    <property type="match status" value="1"/>
</dbReference>
<dbReference type="PANTHER" id="PTHR23333">
    <property type="entry name" value="UBX DOMAIN CONTAINING PROTEIN"/>
    <property type="match status" value="1"/>
</dbReference>
<dbReference type="GO" id="GO:0000045">
    <property type="term" value="P:autophagosome assembly"/>
    <property type="evidence" value="ECO:0007669"/>
    <property type="project" value="TreeGrafter"/>
</dbReference>
<feature type="domain" description="UBX" evidence="2">
    <location>
        <begin position="290"/>
        <end position="366"/>
    </location>
</feature>
<evidence type="ECO:0000313" key="5">
    <source>
        <dbReference type="RefSeq" id="XP_029637016.1"/>
    </source>
</evidence>
<sequence length="368" mass="40945">MDPGQESLVEQFIKVTEVDRDRAKFFLESSSWDLELAMESFYKDDQEPDMYDMFPSAPIPEATKPPSGPSFDPTPVTQEGNPRFASIADMRQGETADSDEEGQAFYAGGSEHSGQQVLGPPKKFMDLFKQVKKDDDSGPEEDFESKSSAFCGTGYRLGDMESTTPVVIKSAASNESPEMARVLNMWKNGFNVDNGPLREYTDERNREFLESITRREIPQELSREAKGGKINLNINDYHTKDYVPPKETVAAFSGKGHMLGSPLPGMVSTTNTSPATSASSAPVSNIEVNKSLPTTNLQIRLSDGSRMTLKLNHTHQISDIRTHILLQHPEYEGRSFFLATYPSKELQNESLTLAEGNLLNAVIIQRMR</sequence>
<dbReference type="KEGG" id="osn:115212304"/>
<dbReference type="GO" id="GO:0007030">
    <property type="term" value="P:Golgi organization"/>
    <property type="evidence" value="ECO:0007669"/>
    <property type="project" value="TreeGrafter"/>
</dbReference>
<feature type="region of interest" description="Disordered" evidence="1">
    <location>
        <begin position="46"/>
        <end position="120"/>
    </location>
</feature>
<dbReference type="GO" id="GO:0031468">
    <property type="term" value="P:nuclear membrane reassembly"/>
    <property type="evidence" value="ECO:0007669"/>
    <property type="project" value="TreeGrafter"/>
</dbReference>
<evidence type="ECO:0000313" key="4">
    <source>
        <dbReference type="Proteomes" id="UP000515154"/>
    </source>
</evidence>
<dbReference type="Gene3D" id="3.10.20.90">
    <property type="entry name" value="Phosphatidylinositol 3-kinase Catalytic Subunit, Chain A, domain 1"/>
    <property type="match status" value="1"/>
</dbReference>
<evidence type="ECO:0000259" key="3">
    <source>
        <dbReference type="PROSITE" id="PS51399"/>
    </source>
</evidence>
<evidence type="ECO:0000256" key="1">
    <source>
        <dbReference type="SAM" id="MobiDB-lite"/>
    </source>
</evidence>
<dbReference type="CDD" id="cd14348">
    <property type="entry name" value="UBA_p47"/>
    <property type="match status" value="1"/>
</dbReference>
<feature type="domain" description="SEP" evidence="3">
    <location>
        <begin position="178"/>
        <end position="243"/>
    </location>
</feature>
<dbReference type="AlphaFoldDB" id="A0A6P7SGC9"/>
<reference evidence="5" key="1">
    <citation type="submission" date="2025-08" db="UniProtKB">
        <authorList>
            <consortium name="RefSeq"/>
        </authorList>
    </citation>
    <scope>IDENTIFICATION</scope>
</reference>
<organism evidence="4 5">
    <name type="scientific">Octopus sinensis</name>
    <name type="common">East Asian common octopus</name>
    <dbReference type="NCBI Taxonomy" id="2607531"/>
    <lineage>
        <taxon>Eukaryota</taxon>
        <taxon>Metazoa</taxon>
        <taxon>Spiralia</taxon>
        <taxon>Lophotrochozoa</taxon>
        <taxon>Mollusca</taxon>
        <taxon>Cephalopoda</taxon>
        <taxon>Coleoidea</taxon>
        <taxon>Octopodiformes</taxon>
        <taxon>Octopoda</taxon>
        <taxon>Incirrata</taxon>
        <taxon>Octopodidae</taxon>
        <taxon>Octopus</taxon>
    </lineage>
</organism>
<dbReference type="InterPro" id="IPR001012">
    <property type="entry name" value="UBX_dom"/>
</dbReference>
<dbReference type="Proteomes" id="UP000515154">
    <property type="component" value="Linkage group LG5"/>
</dbReference>
<dbReference type="Pfam" id="PF00789">
    <property type="entry name" value="UBX"/>
    <property type="match status" value="1"/>
</dbReference>
<dbReference type="Pfam" id="PF14555">
    <property type="entry name" value="UBA_4"/>
    <property type="match status" value="1"/>
</dbReference>
<accession>A0A6P7SGC9</accession>
<keyword evidence="4" id="KW-1185">Reference proteome</keyword>
<dbReference type="RefSeq" id="XP_029637016.1">
    <property type="nucleotide sequence ID" value="XM_029781156.2"/>
</dbReference>
<name>A0A6P7SGC9_9MOLL</name>
<dbReference type="GO" id="GO:0005634">
    <property type="term" value="C:nucleus"/>
    <property type="evidence" value="ECO:0007669"/>
    <property type="project" value="TreeGrafter"/>
</dbReference>
<dbReference type="PROSITE" id="PS50033">
    <property type="entry name" value="UBX"/>
    <property type="match status" value="1"/>
</dbReference>
<dbReference type="Gene3D" id="1.10.8.10">
    <property type="entry name" value="DNA helicase RuvA subunit, C-terminal domain"/>
    <property type="match status" value="1"/>
</dbReference>
<protein>
    <submittedName>
        <fullName evidence="5">NSFL1 cofactor p47 isoform X1</fullName>
    </submittedName>
</protein>
<dbReference type="GO" id="GO:0061025">
    <property type="term" value="P:membrane fusion"/>
    <property type="evidence" value="ECO:0007669"/>
    <property type="project" value="TreeGrafter"/>
</dbReference>
<dbReference type="Gene3D" id="3.30.420.210">
    <property type="entry name" value="SEP domain"/>
    <property type="match status" value="1"/>
</dbReference>